<dbReference type="CDD" id="cd04301">
    <property type="entry name" value="NAT_SF"/>
    <property type="match status" value="1"/>
</dbReference>
<dbReference type="PROSITE" id="PS51186">
    <property type="entry name" value="GNAT"/>
    <property type="match status" value="1"/>
</dbReference>
<keyword evidence="2" id="KW-0808">Transferase</keyword>
<accession>A0ABS6DHG8</accession>
<dbReference type="Pfam" id="PF13508">
    <property type="entry name" value="Acetyltransf_7"/>
    <property type="match status" value="1"/>
</dbReference>
<proteinExistence type="predicted"/>
<sequence length="153" mass="17394">MNTQFTSITPDCQEFAELRAQSIAAGFNMLRRLDENWQSGLNRFDRPGEKLLGAYIGGLLVGVCGLNIDPFSSHVTRSGRLRHFYIDEKWRRKQVGSKLLREILKGADHWFDLINTNAPSTAFAFYTQAGFGVISDIDKVTHRLYLKIASRKL</sequence>
<reference evidence="3" key="1">
    <citation type="submission" date="2023-07" db="EMBL/GenBank/DDBJ databases">
        <title>Cedecea davisae an AmpC producer and its therapeutic implications.</title>
        <authorList>
            <person name="Notter J."/>
        </authorList>
    </citation>
    <scope>NUCLEOTIDE SEQUENCE [LARGE SCALE GENOMIC DNA]</scope>
    <source>
        <strain evidence="3">1</strain>
    </source>
</reference>
<dbReference type="GO" id="GO:0016746">
    <property type="term" value="F:acyltransferase activity"/>
    <property type="evidence" value="ECO:0007669"/>
    <property type="project" value="UniProtKB-KW"/>
</dbReference>
<comment type="caution">
    <text evidence="2">The sequence shown here is derived from an EMBL/GenBank/DDBJ whole genome shotgun (WGS) entry which is preliminary data.</text>
</comment>
<feature type="domain" description="N-acetyltransferase" evidence="1">
    <location>
        <begin position="13"/>
        <end position="149"/>
    </location>
</feature>
<dbReference type="InterPro" id="IPR000182">
    <property type="entry name" value="GNAT_dom"/>
</dbReference>
<keyword evidence="3" id="KW-1185">Reference proteome</keyword>
<dbReference type="RefSeq" id="WP_216375737.1">
    <property type="nucleotide sequence ID" value="NZ_JAGRYT010000030.1"/>
</dbReference>
<dbReference type="EMBL" id="JAGRYU010000017">
    <property type="protein sequence ID" value="MBU4682512.1"/>
    <property type="molecule type" value="Genomic_DNA"/>
</dbReference>
<dbReference type="Proteomes" id="UP000686327">
    <property type="component" value="Unassembled WGS sequence"/>
</dbReference>
<keyword evidence="2" id="KW-0012">Acyltransferase</keyword>
<organism evidence="2 3">
    <name type="scientific">Cedecea davisae</name>
    <dbReference type="NCBI Taxonomy" id="158484"/>
    <lineage>
        <taxon>Bacteria</taxon>
        <taxon>Pseudomonadati</taxon>
        <taxon>Pseudomonadota</taxon>
        <taxon>Gammaproteobacteria</taxon>
        <taxon>Enterobacterales</taxon>
        <taxon>Enterobacteriaceae</taxon>
        <taxon>Cedecea</taxon>
    </lineage>
</organism>
<protein>
    <submittedName>
        <fullName evidence="2">GNAT family N-acetyltransferase</fullName>
        <ecNumber evidence="2">2.3.1.-</ecNumber>
    </submittedName>
</protein>
<evidence type="ECO:0000313" key="2">
    <source>
        <dbReference type="EMBL" id="MBU4682512.1"/>
    </source>
</evidence>
<name>A0ABS6DHG8_9ENTR</name>
<gene>
    <name evidence="2" type="ORF">KC222_10845</name>
</gene>
<evidence type="ECO:0000259" key="1">
    <source>
        <dbReference type="PROSITE" id="PS51186"/>
    </source>
</evidence>
<evidence type="ECO:0000313" key="3">
    <source>
        <dbReference type="Proteomes" id="UP000686327"/>
    </source>
</evidence>
<dbReference type="EC" id="2.3.1.-" evidence="2"/>